<gene>
    <name evidence="2" type="ORF">PHLGIDRAFT_123100</name>
</gene>
<proteinExistence type="predicted"/>
<feature type="region of interest" description="Disordered" evidence="1">
    <location>
        <begin position="1"/>
        <end position="26"/>
    </location>
</feature>
<reference evidence="2 3" key="1">
    <citation type="journal article" date="2014" name="PLoS Genet.">
        <title>Analysis of the Phlebiopsis gigantea genome, transcriptome and secretome provides insight into its pioneer colonization strategies of wood.</title>
        <authorList>
            <person name="Hori C."/>
            <person name="Ishida T."/>
            <person name="Igarashi K."/>
            <person name="Samejima M."/>
            <person name="Suzuki H."/>
            <person name="Master E."/>
            <person name="Ferreira P."/>
            <person name="Ruiz-Duenas F.J."/>
            <person name="Held B."/>
            <person name="Canessa P."/>
            <person name="Larrondo L.F."/>
            <person name="Schmoll M."/>
            <person name="Druzhinina I.S."/>
            <person name="Kubicek C.P."/>
            <person name="Gaskell J.A."/>
            <person name="Kersten P."/>
            <person name="St John F."/>
            <person name="Glasner J."/>
            <person name="Sabat G."/>
            <person name="Splinter BonDurant S."/>
            <person name="Syed K."/>
            <person name="Yadav J."/>
            <person name="Mgbeahuruike A.C."/>
            <person name="Kovalchuk A."/>
            <person name="Asiegbu F.O."/>
            <person name="Lackner G."/>
            <person name="Hoffmeister D."/>
            <person name="Rencoret J."/>
            <person name="Gutierrez A."/>
            <person name="Sun H."/>
            <person name="Lindquist E."/>
            <person name="Barry K."/>
            <person name="Riley R."/>
            <person name="Grigoriev I.V."/>
            <person name="Henrissat B."/>
            <person name="Kues U."/>
            <person name="Berka R.M."/>
            <person name="Martinez A.T."/>
            <person name="Covert S.F."/>
            <person name="Blanchette R.A."/>
            <person name="Cullen D."/>
        </authorList>
    </citation>
    <scope>NUCLEOTIDE SEQUENCE [LARGE SCALE GENOMIC DNA]</scope>
    <source>
        <strain evidence="2 3">11061_1 CR5-6</strain>
    </source>
</reference>
<evidence type="ECO:0000313" key="3">
    <source>
        <dbReference type="Proteomes" id="UP000053257"/>
    </source>
</evidence>
<feature type="non-terminal residue" evidence="2">
    <location>
        <position position="1"/>
    </location>
</feature>
<dbReference type="AlphaFoldDB" id="A0A0C3NB55"/>
<organism evidence="2 3">
    <name type="scientific">Phlebiopsis gigantea (strain 11061_1 CR5-6)</name>
    <name type="common">White-rot fungus</name>
    <name type="synonym">Peniophora gigantea</name>
    <dbReference type="NCBI Taxonomy" id="745531"/>
    <lineage>
        <taxon>Eukaryota</taxon>
        <taxon>Fungi</taxon>
        <taxon>Dikarya</taxon>
        <taxon>Basidiomycota</taxon>
        <taxon>Agaricomycotina</taxon>
        <taxon>Agaricomycetes</taxon>
        <taxon>Polyporales</taxon>
        <taxon>Phanerochaetaceae</taxon>
        <taxon>Phlebiopsis</taxon>
    </lineage>
</organism>
<accession>A0A0C3NB55</accession>
<keyword evidence="3" id="KW-1185">Reference proteome</keyword>
<feature type="region of interest" description="Disordered" evidence="1">
    <location>
        <begin position="54"/>
        <end position="87"/>
    </location>
</feature>
<dbReference type="Proteomes" id="UP000053257">
    <property type="component" value="Unassembled WGS sequence"/>
</dbReference>
<name>A0A0C3NB55_PHLG1</name>
<evidence type="ECO:0000256" key="1">
    <source>
        <dbReference type="SAM" id="MobiDB-lite"/>
    </source>
</evidence>
<feature type="compositionally biased region" description="Basic residues" evidence="1">
    <location>
        <begin position="73"/>
        <end position="87"/>
    </location>
</feature>
<sequence>DSGVSLEGDCAPRTPGGADELGVVRAPKDAPGGVELRVNDVTVEIIGMHEKERLRRAASAPAPKQDTPERKGTIKRVWRRLTGSTRR</sequence>
<dbReference type="EMBL" id="KN840742">
    <property type="protein sequence ID" value="KIP01734.1"/>
    <property type="molecule type" value="Genomic_DNA"/>
</dbReference>
<evidence type="ECO:0000313" key="2">
    <source>
        <dbReference type="EMBL" id="KIP01734.1"/>
    </source>
</evidence>
<protein>
    <submittedName>
        <fullName evidence="2">Uncharacterized protein</fullName>
    </submittedName>
</protein>
<dbReference type="HOGENOM" id="CLU_2489455_0_0_1"/>